<dbReference type="EMBL" id="CAKKNE010000005">
    <property type="protein sequence ID" value="CAH0377859.1"/>
    <property type="molecule type" value="Genomic_DNA"/>
</dbReference>
<evidence type="ECO:0000256" key="1">
    <source>
        <dbReference type="SAM" id="MobiDB-lite"/>
    </source>
</evidence>
<protein>
    <recommendedName>
        <fullName evidence="2">Fe2OG dioxygenase domain-containing protein</fullName>
    </recommendedName>
</protein>
<dbReference type="PROSITE" id="PS51471">
    <property type="entry name" value="FE2OG_OXY"/>
    <property type="match status" value="1"/>
</dbReference>
<feature type="domain" description="Fe2OG dioxygenase" evidence="2">
    <location>
        <begin position="213"/>
        <end position="317"/>
    </location>
</feature>
<dbReference type="InterPro" id="IPR032857">
    <property type="entry name" value="ALKBH4"/>
</dbReference>
<evidence type="ECO:0000313" key="4">
    <source>
        <dbReference type="EMBL" id="CAE0692508.1"/>
    </source>
</evidence>
<reference evidence="4" key="1">
    <citation type="submission" date="2021-01" db="EMBL/GenBank/DDBJ databases">
        <authorList>
            <person name="Corre E."/>
            <person name="Pelletier E."/>
            <person name="Niang G."/>
            <person name="Scheremetjew M."/>
            <person name="Finn R."/>
            <person name="Kale V."/>
            <person name="Holt S."/>
            <person name="Cochrane G."/>
            <person name="Meng A."/>
            <person name="Brown T."/>
            <person name="Cohen L."/>
        </authorList>
    </citation>
    <scope>NUCLEOTIDE SEQUENCE</scope>
    <source>
        <strain evidence="4">CCMP1756</strain>
    </source>
</reference>
<dbReference type="GO" id="GO:0070988">
    <property type="term" value="P:demethylation"/>
    <property type="evidence" value="ECO:0007669"/>
    <property type="project" value="InterPro"/>
</dbReference>
<dbReference type="PANTHER" id="PTHR12463:SF1">
    <property type="entry name" value="2-OXOGLUTARATE AND FE-DEPENDENT OXYGENASE FAMILY PROTEIN"/>
    <property type="match status" value="1"/>
</dbReference>
<keyword evidence="6" id="KW-1185">Reference proteome</keyword>
<evidence type="ECO:0000313" key="3">
    <source>
        <dbReference type="EMBL" id="CAE0692507.1"/>
    </source>
</evidence>
<evidence type="ECO:0000259" key="2">
    <source>
        <dbReference type="PROSITE" id="PS51471"/>
    </source>
</evidence>
<evidence type="ECO:0000313" key="6">
    <source>
        <dbReference type="Proteomes" id="UP000789595"/>
    </source>
</evidence>
<dbReference type="Pfam" id="PF13532">
    <property type="entry name" value="2OG-FeII_Oxy_2"/>
    <property type="match status" value="1"/>
</dbReference>
<dbReference type="PANTHER" id="PTHR12463">
    <property type="entry name" value="OXYGENASE-RELATED"/>
    <property type="match status" value="1"/>
</dbReference>
<sequence length="408" mass="46124">MTDGDYYWFRPPREGRASTFYATRHASGRICEQGEQAVIDIEDRDLQAKIAAFNALVHKHRVCPAQTLPNDPRREKLALLREESARTLQIYDVNDFVKRTVWPYCLAGGDLRHVGFHVVDEFVPSHVSHSDIEDAVFPSCYDETKGSVPNCYAWEDNDKKHEQNREVCTHGVTLLDREQLIPAEVAPLPLPELVRRTLVPGLEAFLEQLNLPTALDFLYANRYRKGKRSYIRFHHDQLTKMGPVVVGVSLGATAHLTLVRTCSSDTKLPGRDGSVDVELRAGSMYVMSGIARYGLKHGVLDASALGDRVSLTFREVTKKRPWVRPPADIVGPLVRHPAALGCACCRRAPRCGRRDAIDAPAIRPRERRESFDATRREQAPGIRPPGRIDTSTRNRKRAEKRKRKRRAP</sequence>
<gene>
    <name evidence="3" type="ORF">PCAL00307_LOCUS7943</name>
    <name evidence="4" type="ORF">PCAL00307_LOCUS7944</name>
    <name evidence="5" type="ORF">PECAL_5P23790</name>
</gene>
<dbReference type="InterPro" id="IPR027450">
    <property type="entry name" value="AlkB-like"/>
</dbReference>
<dbReference type="EMBL" id="HBIW01009309">
    <property type="protein sequence ID" value="CAE0692508.1"/>
    <property type="molecule type" value="Transcribed_RNA"/>
</dbReference>
<dbReference type="Gene3D" id="2.60.120.590">
    <property type="entry name" value="Alpha-ketoglutarate-dependent dioxygenase AlkB-like"/>
    <property type="match status" value="1"/>
</dbReference>
<dbReference type="OrthoDB" id="412814at2759"/>
<feature type="compositionally biased region" description="Basic residues" evidence="1">
    <location>
        <begin position="393"/>
        <end position="408"/>
    </location>
</feature>
<organism evidence="4">
    <name type="scientific">Pelagomonas calceolata</name>
    <dbReference type="NCBI Taxonomy" id="35677"/>
    <lineage>
        <taxon>Eukaryota</taxon>
        <taxon>Sar</taxon>
        <taxon>Stramenopiles</taxon>
        <taxon>Ochrophyta</taxon>
        <taxon>Pelagophyceae</taxon>
        <taxon>Pelagomonadales</taxon>
        <taxon>Pelagomonadaceae</taxon>
        <taxon>Pelagomonas</taxon>
    </lineage>
</organism>
<dbReference type="InterPro" id="IPR005123">
    <property type="entry name" value="Oxoglu/Fe-dep_dioxygenase_dom"/>
</dbReference>
<name>A0A6S8U9D9_9STRA</name>
<reference evidence="5" key="2">
    <citation type="submission" date="2021-11" db="EMBL/GenBank/DDBJ databases">
        <authorList>
            <consortium name="Genoscope - CEA"/>
            <person name="William W."/>
        </authorList>
    </citation>
    <scope>NUCLEOTIDE SEQUENCE</scope>
</reference>
<proteinExistence type="predicted"/>
<feature type="compositionally biased region" description="Basic and acidic residues" evidence="1">
    <location>
        <begin position="362"/>
        <end position="378"/>
    </location>
</feature>
<dbReference type="EMBL" id="HBIW01009308">
    <property type="protein sequence ID" value="CAE0692507.1"/>
    <property type="molecule type" value="Transcribed_RNA"/>
</dbReference>
<evidence type="ECO:0000313" key="5">
    <source>
        <dbReference type="EMBL" id="CAH0377859.1"/>
    </source>
</evidence>
<dbReference type="Proteomes" id="UP000789595">
    <property type="component" value="Unassembled WGS sequence"/>
</dbReference>
<feature type="region of interest" description="Disordered" evidence="1">
    <location>
        <begin position="362"/>
        <end position="408"/>
    </location>
</feature>
<accession>A0A6S8U9D9</accession>
<dbReference type="GO" id="GO:0016491">
    <property type="term" value="F:oxidoreductase activity"/>
    <property type="evidence" value="ECO:0007669"/>
    <property type="project" value="TreeGrafter"/>
</dbReference>
<dbReference type="AlphaFoldDB" id="A0A6S8U9D9"/>
<dbReference type="SUPFAM" id="SSF51197">
    <property type="entry name" value="Clavaminate synthase-like"/>
    <property type="match status" value="1"/>
</dbReference>
<dbReference type="GO" id="GO:0032451">
    <property type="term" value="F:demethylase activity"/>
    <property type="evidence" value="ECO:0007669"/>
    <property type="project" value="TreeGrafter"/>
</dbReference>
<dbReference type="InterPro" id="IPR037151">
    <property type="entry name" value="AlkB-like_sf"/>
</dbReference>